<organism evidence="1 2">
    <name type="scientific">Flavivirga jejuensis</name>
    <dbReference type="NCBI Taxonomy" id="870487"/>
    <lineage>
        <taxon>Bacteria</taxon>
        <taxon>Pseudomonadati</taxon>
        <taxon>Bacteroidota</taxon>
        <taxon>Flavobacteriia</taxon>
        <taxon>Flavobacteriales</taxon>
        <taxon>Flavobacteriaceae</taxon>
        <taxon>Flavivirga</taxon>
    </lineage>
</organism>
<sequence length="146" mass="16822">MIKLGFIFSSLFALNTAANTNVNSDTFRSATCEGHYLDISNIVVYEVEEEIELGFNTKDYLPENFNPLKGKGDIDWSTIEVYKIEEDVEINFDTKKYLPKNFNALKGKGDIDWSRIEVFEIEEDVEIGFDTKKYLPENFSPYKGMC</sequence>
<name>A0ABT8WMZ4_9FLAO</name>
<dbReference type="EMBL" id="JAUOEL010000003">
    <property type="protein sequence ID" value="MDO5974307.1"/>
    <property type="molecule type" value="Genomic_DNA"/>
</dbReference>
<evidence type="ECO:0008006" key="3">
    <source>
        <dbReference type="Google" id="ProtNLM"/>
    </source>
</evidence>
<accession>A0ABT8WMZ4</accession>
<evidence type="ECO:0000313" key="2">
    <source>
        <dbReference type="Proteomes" id="UP001176806"/>
    </source>
</evidence>
<protein>
    <recommendedName>
        <fullName evidence="3">GLPGLI family protein</fullName>
    </recommendedName>
</protein>
<keyword evidence="2" id="KW-1185">Reference proteome</keyword>
<gene>
    <name evidence="1" type="ORF">Q4Q40_08940</name>
</gene>
<comment type="caution">
    <text evidence="1">The sequence shown here is derived from an EMBL/GenBank/DDBJ whole genome shotgun (WGS) entry which is preliminary data.</text>
</comment>
<dbReference type="Proteomes" id="UP001176806">
    <property type="component" value="Unassembled WGS sequence"/>
</dbReference>
<evidence type="ECO:0000313" key="1">
    <source>
        <dbReference type="EMBL" id="MDO5974307.1"/>
    </source>
</evidence>
<reference evidence="1" key="1">
    <citation type="submission" date="2023-07" db="EMBL/GenBank/DDBJ databases">
        <title>Two novel species in the genus Flavivirga.</title>
        <authorList>
            <person name="Kwon K."/>
        </authorList>
    </citation>
    <scope>NUCLEOTIDE SEQUENCE</scope>
    <source>
        <strain evidence="1">KACC 14158</strain>
    </source>
</reference>
<dbReference type="RefSeq" id="WP_303301450.1">
    <property type="nucleotide sequence ID" value="NZ_BAABDA010000050.1"/>
</dbReference>
<proteinExistence type="predicted"/>